<organism evidence="9 10">
    <name type="scientific">Anaeromicropila populeti</name>
    <dbReference type="NCBI Taxonomy" id="37658"/>
    <lineage>
        <taxon>Bacteria</taxon>
        <taxon>Bacillati</taxon>
        <taxon>Bacillota</taxon>
        <taxon>Clostridia</taxon>
        <taxon>Lachnospirales</taxon>
        <taxon>Lachnospiraceae</taxon>
        <taxon>Anaeromicropila</taxon>
    </lineage>
</organism>
<dbReference type="SUPFAM" id="SSF117143">
    <property type="entry name" value="Flagellar hook protein flgE"/>
    <property type="match status" value="1"/>
</dbReference>
<dbReference type="STRING" id="37658.SAMN05661086_01392"/>
<dbReference type="InterPro" id="IPR019776">
    <property type="entry name" value="Flagellar_basal_body_rod_CS"/>
</dbReference>
<feature type="domain" description="Flagellar basal-body/hook protein C-terminal" evidence="7">
    <location>
        <begin position="225"/>
        <end position="269"/>
    </location>
</feature>
<keyword evidence="10" id="KW-1185">Reference proteome</keyword>
<evidence type="ECO:0000259" key="8">
    <source>
        <dbReference type="Pfam" id="PF22692"/>
    </source>
</evidence>
<evidence type="ECO:0000256" key="4">
    <source>
        <dbReference type="NCBIfam" id="TIGR02488"/>
    </source>
</evidence>
<evidence type="ECO:0000259" key="7">
    <source>
        <dbReference type="Pfam" id="PF06429"/>
    </source>
</evidence>
<dbReference type="OrthoDB" id="9800375at2"/>
<feature type="domain" description="Flagellar hook protein FlgE/F/G-like D1" evidence="8">
    <location>
        <begin position="95"/>
        <end position="164"/>
    </location>
</feature>
<evidence type="ECO:0000256" key="1">
    <source>
        <dbReference type="ARBA" id="ARBA00009677"/>
    </source>
</evidence>
<proteinExistence type="inferred from homology"/>
<dbReference type="EMBL" id="FOYZ01000004">
    <property type="protein sequence ID" value="SFR73244.1"/>
    <property type="molecule type" value="Genomic_DNA"/>
</dbReference>
<sequence length="271" mass="28848">MVRSLWTAASGMAAQQLCVDTISNNLANINTTGYKKETAEFKSLLYQTIQKTSTDADGEQKPVGVQVGLGVKTAAITSQYTQGNMTQTGNSFDFAIQGTGFFMVQMGDGRTGYTRSGAFQMSIGNEGLTLSDAEGNPVLDTNGQPIVVPDTYSADKLSIDSSGRLCYPDANNNPQPIGIQIGLAQFANSAGLEKVSNSLVVETDASGVANIEVDGTTKMKSSIWQGYLEASNVQAVDEMVSMIVAQRAYEMNSKVITASDDMLQMANNLKQ</sequence>
<dbReference type="RefSeq" id="WP_092559962.1">
    <property type="nucleotide sequence ID" value="NZ_FOYZ01000004.1"/>
</dbReference>
<dbReference type="InterPro" id="IPR053967">
    <property type="entry name" value="LlgE_F_G-like_D1"/>
</dbReference>
<name>A0A1I6J2K0_9FIRM</name>
<dbReference type="PANTHER" id="PTHR30435:SF19">
    <property type="entry name" value="FLAGELLAR BASAL-BODY ROD PROTEIN FLGG"/>
    <property type="match status" value="1"/>
</dbReference>
<accession>A0A1I6J2K0</accession>
<keyword evidence="9" id="KW-0966">Cell projection</keyword>
<dbReference type="Pfam" id="PF00460">
    <property type="entry name" value="Flg_bb_rod"/>
    <property type="match status" value="1"/>
</dbReference>
<evidence type="ECO:0000256" key="2">
    <source>
        <dbReference type="ARBA" id="ARBA00017948"/>
    </source>
</evidence>
<dbReference type="InterPro" id="IPR012834">
    <property type="entry name" value="FlgG_G_neg"/>
</dbReference>
<dbReference type="Pfam" id="PF22692">
    <property type="entry name" value="LlgE_F_G_D1"/>
    <property type="match status" value="1"/>
</dbReference>
<dbReference type="GO" id="GO:0071978">
    <property type="term" value="P:bacterial-type flagellum-dependent swarming motility"/>
    <property type="evidence" value="ECO:0007669"/>
    <property type="project" value="TreeGrafter"/>
</dbReference>
<dbReference type="AlphaFoldDB" id="A0A1I6J2K0"/>
<dbReference type="Pfam" id="PF06429">
    <property type="entry name" value="Flg_bbr_C"/>
    <property type="match status" value="1"/>
</dbReference>
<evidence type="ECO:0000313" key="10">
    <source>
        <dbReference type="Proteomes" id="UP000199659"/>
    </source>
</evidence>
<dbReference type="PROSITE" id="PS00588">
    <property type="entry name" value="FLAGELLA_BB_ROD"/>
    <property type="match status" value="1"/>
</dbReference>
<keyword evidence="9" id="KW-0282">Flagellum</keyword>
<feature type="domain" description="Flagellar basal body rod protein N-terminal" evidence="6">
    <location>
        <begin position="7"/>
        <end position="35"/>
    </location>
</feature>
<comment type="subcellular location">
    <subcellularLocation>
        <location evidence="5">Bacterial flagellum basal body</location>
    </subcellularLocation>
</comment>
<evidence type="ECO:0000259" key="6">
    <source>
        <dbReference type="Pfam" id="PF00460"/>
    </source>
</evidence>
<comment type="subunit">
    <text evidence="3">The basal body constitutes a major portion of the flagellar organelle and consists of four rings (L,P,S, and M) mounted on a central rod. The rod consists of about 26 subunits of FlgG in the distal portion, and FlgB, FlgC and FlgF are thought to build up the proximal portion of the rod with about 6 subunits each.</text>
</comment>
<gene>
    <name evidence="9" type="ORF">SAMN05661086_01392</name>
</gene>
<dbReference type="NCBIfam" id="TIGR03506">
    <property type="entry name" value="FlgEFG_subfam"/>
    <property type="match status" value="2"/>
</dbReference>
<dbReference type="NCBIfam" id="TIGR02490">
    <property type="entry name" value="flgF"/>
    <property type="match status" value="1"/>
</dbReference>
<dbReference type="InterPro" id="IPR037925">
    <property type="entry name" value="FlgE/F/G-like"/>
</dbReference>
<keyword evidence="5" id="KW-0975">Bacterial flagellum</keyword>
<reference evidence="9 10" key="1">
    <citation type="submission" date="2016-10" db="EMBL/GenBank/DDBJ databases">
        <authorList>
            <person name="de Groot N.N."/>
        </authorList>
    </citation>
    <scope>NUCLEOTIDE SEQUENCE [LARGE SCALE GENOMIC DNA]</scope>
    <source>
        <strain evidence="9 10">743A</strain>
    </source>
</reference>
<evidence type="ECO:0000256" key="3">
    <source>
        <dbReference type="ARBA" id="ARBA00025933"/>
    </source>
</evidence>
<dbReference type="GO" id="GO:0009426">
    <property type="term" value="C:bacterial-type flagellum basal body, distal rod"/>
    <property type="evidence" value="ECO:0007669"/>
    <property type="project" value="UniProtKB-UniRule"/>
</dbReference>
<dbReference type="InterPro" id="IPR020013">
    <property type="entry name" value="Flagellar_FlgE/F/G"/>
</dbReference>
<keyword evidence="9" id="KW-0969">Cilium</keyword>
<dbReference type="InterPro" id="IPR010930">
    <property type="entry name" value="Flg_bb/hook_C_dom"/>
</dbReference>
<comment type="similarity">
    <text evidence="1 5">Belongs to the flagella basal body rod proteins family.</text>
</comment>
<dbReference type="Proteomes" id="UP000199659">
    <property type="component" value="Unassembled WGS sequence"/>
</dbReference>
<evidence type="ECO:0000313" key="9">
    <source>
        <dbReference type="EMBL" id="SFR73244.1"/>
    </source>
</evidence>
<evidence type="ECO:0000256" key="5">
    <source>
        <dbReference type="RuleBase" id="RU362116"/>
    </source>
</evidence>
<dbReference type="InterPro" id="IPR012836">
    <property type="entry name" value="FlgF"/>
</dbReference>
<protein>
    <recommendedName>
        <fullName evidence="2 4">Flagellar basal-body rod protein FlgG</fullName>
    </recommendedName>
</protein>
<dbReference type="PANTHER" id="PTHR30435">
    <property type="entry name" value="FLAGELLAR PROTEIN"/>
    <property type="match status" value="1"/>
</dbReference>
<dbReference type="InterPro" id="IPR001444">
    <property type="entry name" value="Flag_bb_rod_N"/>
</dbReference>
<dbReference type="NCBIfam" id="TIGR02488">
    <property type="entry name" value="flgG_G_neg"/>
    <property type="match status" value="1"/>
</dbReference>